<feature type="compositionally biased region" description="Low complexity" evidence="1">
    <location>
        <begin position="805"/>
        <end position="814"/>
    </location>
</feature>
<dbReference type="Proteomes" id="UP000660729">
    <property type="component" value="Unassembled WGS sequence"/>
</dbReference>
<name>A0A8H6RSK3_9PEZI</name>
<feature type="compositionally biased region" description="Low complexity" evidence="1">
    <location>
        <begin position="779"/>
        <end position="793"/>
    </location>
</feature>
<evidence type="ECO:0000313" key="2">
    <source>
        <dbReference type="EMBL" id="KAF7196148.1"/>
    </source>
</evidence>
<protein>
    <submittedName>
        <fullName evidence="2">Uncharacterized protein</fullName>
    </submittedName>
</protein>
<dbReference type="EMBL" id="JABCIY010000031">
    <property type="protein sequence ID" value="KAF7196148.1"/>
    <property type="molecule type" value="Genomic_DNA"/>
</dbReference>
<accession>A0A8H6RSK3</accession>
<gene>
    <name evidence="2" type="ORF">HII31_02549</name>
</gene>
<comment type="caution">
    <text evidence="2">The sequence shown here is derived from an EMBL/GenBank/DDBJ whole genome shotgun (WGS) entry which is preliminary data.</text>
</comment>
<evidence type="ECO:0000256" key="1">
    <source>
        <dbReference type="SAM" id="MobiDB-lite"/>
    </source>
</evidence>
<dbReference type="AlphaFoldDB" id="A0A8H6RSK3"/>
<dbReference type="OrthoDB" id="5428038at2759"/>
<feature type="region of interest" description="Disordered" evidence="1">
    <location>
        <begin position="776"/>
        <end position="815"/>
    </location>
</feature>
<keyword evidence="3" id="KW-1185">Reference proteome</keyword>
<proteinExistence type="predicted"/>
<organism evidence="2 3">
    <name type="scientific">Pseudocercospora fuligena</name>
    <dbReference type="NCBI Taxonomy" id="685502"/>
    <lineage>
        <taxon>Eukaryota</taxon>
        <taxon>Fungi</taxon>
        <taxon>Dikarya</taxon>
        <taxon>Ascomycota</taxon>
        <taxon>Pezizomycotina</taxon>
        <taxon>Dothideomycetes</taxon>
        <taxon>Dothideomycetidae</taxon>
        <taxon>Mycosphaerellales</taxon>
        <taxon>Mycosphaerellaceae</taxon>
        <taxon>Pseudocercospora</taxon>
    </lineage>
</organism>
<sequence>MGMTASGAGIQPGGADFGALFGFGGYGAQVFDPARDLNWKAPGREKEKKEEHWMFPKMAKRKNVFEHILDVPKSSIDPVEESKKAFQSLLESKQHVKEIKQDDLRDVLEFLQSSNDEPKAQNMKRLGQWLASKSLENVAIRPLTDVVLDKIRLGTMDDKELPDVLTALLMSGSHESPALQVLDTMSREALQAVCARTTQALFEHTFAGLVRVKELPEQIERWLCDLRKCRQLRVNQVDDPIWQSVYKVLASRTSGPAAAASHLYHLQRVELCLVLLEFWAPNFAPTGQEQRMQSIIRRTVWNRPRTTDPGILLAAFNRRWATVRRDRLPFVLMLSVLQDHGIPHEEFVHHLFTILTAKAESNGHGALVVYLTFRQLQLYQSLGVPAGLDDKLMRHFLRSESARATFFARKIFLHVPSLPLSTYFSLPLQLARVGNTPSSLIWDILCRQTAEDLVWRLEDRIGSDHNRLSQAHIDLVHLVAHEYAKSCSLRPRVAFRRVWECYRFLQDRGAPITSLLTRAMVTAGVLRPLKDFKRPPTTQVRYVLSLVKQIEGEDVAMKLDQAIWTLWQSRTLPDIRLQRRLRAEIHSALPSADEHGQTVYRLKRWSMAHQETPWVQRNSKSKAACETESVRFTPVQSVAGSELATVSATMPAKPEPRISSVCELALKEAEAVPAGDRPAAGADTVHLSADTNTWNIKQSIISRQHDQSDTSYTPISASRAGLGYASPDIPSMDTVTVRPAERSTRTIKKKANSDGPSPQKYDARASIVATVDFVESPASISSEQQERSSTSSEDAIDARTRAEESPPSTTSEEPVLFRKIIRTYTDDGAEEPAGMQRTREGVPLDTQRHPTFNVSPPQTSVPVPRQELIKMARKADGVVVSPTGRVFVLWRDDNGVESLMHYQSARKRIYAEKARAEARKRHLSEHQQQLLALVERGRGEMDRVMDTRDQEARADKGVASAEDEFAWSHFEQWFAEKEAKEDDKKGPSRVRREKA</sequence>
<feature type="region of interest" description="Disordered" evidence="1">
    <location>
        <begin position="723"/>
        <end position="761"/>
    </location>
</feature>
<evidence type="ECO:0000313" key="3">
    <source>
        <dbReference type="Proteomes" id="UP000660729"/>
    </source>
</evidence>
<reference evidence="2" key="1">
    <citation type="submission" date="2020-04" db="EMBL/GenBank/DDBJ databases">
        <title>Draft genome resource of the tomato pathogen Pseudocercospora fuligena.</title>
        <authorList>
            <person name="Zaccaron A."/>
        </authorList>
    </citation>
    <scope>NUCLEOTIDE SEQUENCE</scope>
    <source>
        <strain evidence="2">PF001</strain>
    </source>
</reference>